<dbReference type="SUPFAM" id="SSF55469">
    <property type="entry name" value="FMN-dependent nitroreductase-like"/>
    <property type="match status" value="1"/>
</dbReference>
<evidence type="ECO:0000313" key="1">
    <source>
        <dbReference type="EMBL" id="TKT86288.1"/>
    </source>
</evidence>
<name>A0A4U6CTJ3_9BACT</name>
<dbReference type="EMBL" id="SZVO01000025">
    <property type="protein sequence ID" value="TKT86288.1"/>
    <property type="molecule type" value="Genomic_DNA"/>
</dbReference>
<dbReference type="AlphaFoldDB" id="A0A4U6CTJ3"/>
<proteinExistence type="predicted"/>
<keyword evidence="2" id="KW-1185">Reference proteome</keyword>
<reference evidence="1 2" key="1">
    <citation type="submission" date="2019-05" db="EMBL/GenBank/DDBJ databases">
        <title>Dyadobacter AR-3-8 sp. nov., isolated from arctic soil.</title>
        <authorList>
            <person name="Chaudhary D.K."/>
        </authorList>
    </citation>
    <scope>NUCLEOTIDE SEQUENCE [LARGE SCALE GENOMIC DNA]</scope>
    <source>
        <strain evidence="1 2">AR-3-8</strain>
    </source>
</reference>
<dbReference type="OrthoDB" id="5149792at2"/>
<dbReference type="Proteomes" id="UP000304900">
    <property type="component" value="Unassembled WGS sequence"/>
</dbReference>
<gene>
    <name evidence="1" type="ORF">FDK13_32525</name>
</gene>
<protein>
    <submittedName>
        <fullName evidence="1">Nitroreductase</fullName>
    </submittedName>
</protein>
<dbReference type="InterPro" id="IPR000415">
    <property type="entry name" value="Nitroreductase-like"/>
</dbReference>
<accession>A0A4U6CTJ3</accession>
<comment type="caution">
    <text evidence="1">The sequence shown here is derived from an EMBL/GenBank/DDBJ whole genome shotgun (WGS) entry which is preliminary data.</text>
</comment>
<organism evidence="1 2">
    <name type="scientific">Dyadobacter frigoris</name>
    <dbReference type="NCBI Taxonomy" id="2576211"/>
    <lineage>
        <taxon>Bacteria</taxon>
        <taxon>Pseudomonadati</taxon>
        <taxon>Bacteroidota</taxon>
        <taxon>Cytophagia</taxon>
        <taxon>Cytophagales</taxon>
        <taxon>Spirosomataceae</taxon>
        <taxon>Dyadobacter</taxon>
    </lineage>
</organism>
<dbReference type="NCBIfam" id="NF047509">
    <property type="entry name" value="Rv3131_FMN_oxido"/>
    <property type="match status" value="1"/>
</dbReference>
<dbReference type="Gene3D" id="3.40.109.10">
    <property type="entry name" value="NADH Oxidase"/>
    <property type="match status" value="1"/>
</dbReference>
<sequence length="377" mass="42915">MDRKRFLGLATGAVILAGFTCYALSDRSNFKRSDIRPDKAGGSPLNPDEIEILYLASLAPSGHNTQPWFVKYIEPYHWIIGNDKSKWLPGVDPTQRETILSIGAFLQNLEYAAGNLGYDCDFKLLTATNQEENGVEAKLIKSIVRTYDIQKIKQRRTVRLNYLSDNLKKQDVRFLTNESPDFLHFLPKISKESGWISEQTIEANRLQSYRDPAQKELSEWIRFSSKDAEKYRDGLTAASMEIDGIPGWVLRRSAARNFYGKANVMKKGFREQNVDTVSKQVAQSAGWILITGKDNSVASLLETGKRMQRLFLKVREKNIAIHPMTQVLEEPATNQKFAQSLGMSNSVQFILRTGYLKNYPDPVSLRRPFGNFVRFSK</sequence>
<evidence type="ECO:0000313" key="2">
    <source>
        <dbReference type="Proteomes" id="UP000304900"/>
    </source>
</evidence>
<dbReference type="GO" id="GO:0016491">
    <property type="term" value="F:oxidoreductase activity"/>
    <property type="evidence" value="ECO:0007669"/>
    <property type="project" value="InterPro"/>
</dbReference>